<feature type="transmembrane region" description="Helical" evidence="1">
    <location>
        <begin position="74"/>
        <end position="98"/>
    </location>
</feature>
<evidence type="ECO:0008006" key="4">
    <source>
        <dbReference type="Google" id="ProtNLM"/>
    </source>
</evidence>
<evidence type="ECO:0000256" key="1">
    <source>
        <dbReference type="SAM" id="Phobius"/>
    </source>
</evidence>
<evidence type="ECO:0000313" key="2">
    <source>
        <dbReference type="EMBL" id="MDC8756340.1"/>
    </source>
</evidence>
<sequence>MLNLFYRSVIRTSSTTPARRGNARHLPSCFDGAMAPRAGSVALASMLAALGVFFKPKPPPPAAPAPQHAPHMIFLITFLFYFFLLPISIILMAAMPILPPPGWTTFVMKQSPPLWE</sequence>
<reference evidence="2 3" key="1">
    <citation type="submission" date="2022-10" db="EMBL/GenBank/DDBJ databases">
        <title>Janthinobacterium sp. hw3 Genome sequencing.</title>
        <authorList>
            <person name="Park S."/>
        </authorList>
    </citation>
    <scope>NUCLEOTIDE SEQUENCE [LARGE SCALE GENOMIC DNA]</scope>
    <source>
        <strain evidence="3">hw3</strain>
    </source>
</reference>
<keyword evidence="1" id="KW-1133">Transmembrane helix</keyword>
<organism evidence="2 3">
    <name type="scientific">Janthinobacterium fluminis</name>
    <dbReference type="NCBI Taxonomy" id="2987524"/>
    <lineage>
        <taxon>Bacteria</taxon>
        <taxon>Pseudomonadati</taxon>
        <taxon>Pseudomonadota</taxon>
        <taxon>Betaproteobacteria</taxon>
        <taxon>Burkholderiales</taxon>
        <taxon>Oxalobacteraceae</taxon>
        <taxon>Janthinobacterium</taxon>
    </lineage>
</organism>
<evidence type="ECO:0000313" key="3">
    <source>
        <dbReference type="Proteomes" id="UP001221208"/>
    </source>
</evidence>
<protein>
    <recommendedName>
        <fullName evidence="4">Transmembrane protein</fullName>
    </recommendedName>
</protein>
<dbReference type="EMBL" id="JAQQXR010000001">
    <property type="protein sequence ID" value="MDC8756340.1"/>
    <property type="molecule type" value="Genomic_DNA"/>
</dbReference>
<dbReference type="RefSeq" id="WP_273668965.1">
    <property type="nucleotide sequence ID" value="NZ_JAQQXR010000001.1"/>
</dbReference>
<comment type="caution">
    <text evidence="2">The sequence shown here is derived from an EMBL/GenBank/DDBJ whole genome shotgun (WGS) entry which is preliminary data.</text>
</comment>
<proteinExistence type="predicted"/>
<keyword evidence="3" id="KW-1185">Reference proteome</keyword>
<name>A0ABT5JVY5_9BURK</name>
<accession>A0ABT5JVY5</accession>
<keyword evidence="1" id="KW-0812">Transmembrane</keyword>
<gene>
    <name evidence="2" type="ORF">OIK44_01920</name>
</gene>
<keyword evidence="1" id="KW-0472">Membrane</keyword>
<dbReference type="Proteomes" id="UP001221208">
    <property type="component" value="Unassembled WGS sequence"/>
</dbReference>